<feature type="domain" description="Magnesium transporter MgtE intracellular" evidence="2">
    <location>
        <begin position="186"/>
        <end position="249"/>
    </location>
</feature>
<dbReference type="EMBL" id="JAQQKV010000003">
    <property type="protein sequence ID" value="MDC7677340.1"/>
    <property type="molecule type" value="Genomic_DNA"/>
</dbReference>
<feature type="compositionally biased region" description="Low complexity" evidence="1">
    <location>
        <begin position="262"/>
        <end position="275"/>
    </location>
</feature>
<comment type="caution">
    <text evidence="3">The sequence shown here is derived from an EMBL/GenBank/DDBJ whole genome shotgun (WGS) entry which is preliminary data.</text>
</comment>
<dbReference type="RefSeq" id="WP_272745663.1">
    <property type="nucleotide sequence ID" value="NZ_JAQQKV010000003.1"/>
</dbReference>
<feature type="region of interest" description="Disordered" evidence="1">
    <location>
        <begin position="251"/>
        <end position="275"/>
    </location>
</feature>
<accession>A0ABT5HM77</accession>
<dbReference type="Proteomes" id="UP001218579">
    <property type="component" value="Unassembled WGS sequence"/>
</dbReference>
<keyword evidence="4" id="KW-1185">Reference proteome</keyword>
<dbReference type="InterPro" id="IPR006668">
    <property type="entry name" value="Mg_transptr_MgtE_intracell_dom"/>
</dbReference>
<evidence type="ECO:0000259" key="2">
    <source>
        <dbReference type="Pfam" id="PF03448"/>
    </source>
</evidence>
<sequence>MANLPRFLPLVFVAIGGVLAMKAVSSVDSVPDMLKSARAAFAEEAAPAQKAPAKPAAKTAEAQTAGTKADGGTEGAQAENAQATNAMSVMDIATPAATVAPAPVCATSINDLAKQAGMSPSELQVLQSLGTRRTQLDAREKQIASQEALIQAADAKLDGRIKQMEALKGQIQALLDQANKGADDDTARMIKVYEAMKPKDAARVLETMRDDVRLPIAAKMKERNLAAVLAQMTPTGAKELTEKLAMRMKQSEDIQSKLNQMAAKPATPPQTTARK</sequence>
<gene>
    <name evidence="3" type="ORF">PQU98_14440</name>
</gene>
<feature type="compositionally biased region" description="Low complexity" evidence="1">
    <location>
        <begin position="45"/>
        <end position="68"/>
    </location>
</feature>
<name>A0ABT5HM77_9CAUL</name>
<evidence type="ECO:0000313" key="4">
    <source>
        <dbReference type="Proteomes" id="UP001218579"/>
    </source>
</evidence>
<protein>
    <recommendedName>
        <fullName evidence="2">Magnesium transporter MgtE intracellular domain-containing protein</fullName>
    </recommendedName>
</protein>
<evidence type="ECO:0000313" key="3">
    <source>
        <dbReference type="EMBL" id="MDC7677340.1"/>
    </source>
</evidence>
<proteinExistence type="predicted"/>
<evidence type="ECO:0000256" key="1">
    <source>
        <dbReference type="SAM" id="MobiDB-lite"/>
    </source>
</evidence>
<organism evidence="3 4">
    <name type="scientific">Asticcacaulis machinosus</name>
    <dbReference type="NCBI Taxonomy" id="2984211"/>
    <lineage>
        <taxon>Bacteria</taxon>
        <taxon>Pseudomonadati</taxon>
        <taxon>Pseudomonadota</taxon>
        <taxon>Alphaproteobacteria</taxon>
        <taxon>Caulobacterales</taxon>
        <taxon>Caulobacteraceae</taxon>
        <taxon>Asticcacaulis</taxon>
    </lineage>
</organism>
<dbReference type="SUPFAM" id="SSF158791">
    <property type="entry name" value="MgtE N-terminal domain-like"/>
    <property type="match status" value="1"/>
</dbReference>
<reference evidence="3 4" key="1">
    <citation type="submission" date="2023-01" db="EMBL/GenBank/DDBJ databases">
        <title>Novel species of the genus Asticcacaulis isolated from rivers.</title>
        <authorList>
            <person name="Lu H."/>
        </authorList>
    </citation>
    <scope>NUCLEOTIDE SEQUENCE [LARGE SCALE GENOMIC DNA]</scope>
    <source>
        <strain evidence="3 4">LKC15W</strain>
    </source>
</reference>
<feature type="region of interest" description="Disordered" evidence="1">
    <location>
        <begin position="45"/>
        <end position="78"/>
    </location>
</feature>
<dbReference type="Pfam" id="PF03448">
    <property type="entry name" value="MgtE_N"/>
    <property type="match status" value="1"/>
</dbReference>